<gene>
    <name evidence="3" type="ORF">g.9878</name>
</gene>
<organism evidence="3">
    <name type="scientific">Cuerna arida</name>
    <dbReference type="NCBI Taxonomy" id="1464854"/>
    <lineage>
        <taxon>Eukaryota</taxon>
        <taxon>Metazoa</taxon>
        <taxon>Ecdysozoa</taxon>
        <taxon>Arthropoda</taxon>
        <taxon>Hexapoda</taxon>
        <taxon>Insecta</taxon>
        <taxon>Pterygota</taxon>
        <taxon>Neoptera</taxon>
        <taxon>Paraneoptera</taxon>
        <taxon>Hemiptera</taxon>
        <taxon>Auchenorrhyncha</taxon>
        <taxon>Membracoidea</taxon>
        <taxon>Cicadellidae</taxon>
        <taxon>Cicadellinae</taxon>
        <taxon>Proconiini</taxon>
        <taxon>Cuerna</taxon>
    </lineage>
</organism>
<dbReference type="GO" id="GO:0008270">
    <property type="term" value="F:zinc ion binding"/>
    <property type="evidence" value="ECO:0007669"/>
    <property type="project" value="UniProtKB-KW"/>
</dbReference>
<keyword evidence="1" id="KW-0863">Zinc-finger</keyword>
<dbReference type="SUPFAM" id="SSF57667">
    <property type="entry name" value="beta-beta-alpha zinc fingers"/>
    <property type="match status" value="1"/>
</dbReference>
<keyword evidence="1" id="KW-0479">Metal-binding</keyword>
<dbReference type="AlphaFoldDB" id="A0A1B6ESH7"/>
<dbReference type="InterPro" id="IPR013087">
    <property type="entry name" value="Znf_C2H2_type"/>
</dbReference>
<reference evidence="3" key="1">
    <citation type="submission" date="2015-11" db="EMBL/GenBank/DDBJ databases">
        <title>De novo transcriptome assembly of four potential Pierce s Disease insect vectors from Arizona vineyards.</title>
        <authorList>
            <person name="Tassone E.E."/>
        </authorList>
    </citation>
    <scope>NUCLEOTIDE SEQUENCE</scope>
</reference>
<dbReference type="Pfam" id="PF00096">
    <property type="entry name" value="zf-C2H2"/>
    <property type="match status" value="1"/>
</dbReference>
<dbReference type="PROSITE" id="PS50157">
    <property type="entry name" value="ZINC_FINGER_C2H2_2"/>
    <property type="match status" value="2"/>
</dbReference>
<proteinExistence type="predicted"/>
<feature type="domain" description="C2H2-type" evidence="2">
    <location>
        <begin position="133"/>
        <end position="161"/>
    </location>
</feature>
<evidence type="ECO:0000259" key="2">
    <source>
        <dbReference type="PROSITE" id="PS50157"/>
    </source>
</evidence>
<dbReference type="SMART" id="SM00355">
    <property type="entry name" value="ZnF_C2H2"/>
    <property type="match status" value="2"/>
</dbReference>
<feature type="domain" description="C2H2-type" evidence="2">
    <location>
        <begin position="160"/>
        <end position="178"/>
    </location>
</feature>
<dbReference type="PROSITE" id="PS00028">
    <property type="entry name" value="ZINC_FINGER_C2H2_1"/>
    <property type="match status" value="1"/>
</dbReference>
<name>A0A1B6ESH7_9HEMI</name>
<keyword evidence="1" id="KW-0862">Zinc</keyword>
<accession>A0A1B6ESH7</accession>
<protein>
    <recommendedName>
        <fullName evidence="2">C2H2-type domain-containing protein</fullName>
    </recommendedName>
</protein>
<dbReference type="Gene3D" id="3.30.160.60">
    <property type="entry name" value="Classic Zinc Finger"/>
    <property type="match status" value="1"/>
</dbReference>
<dbReference type="EMBL" id="GECZ01028814">
    <property type="protein sequence ID" value="JAS40955.1"/>
    <property type="molecule type" value="Transcribed_RNA"/>
</dbReference>
<sequence length="198" mass="22571">MDLKYIQDEADLSVGLSVTCSTVVGDESVMDGLRMPQQPLPSMSSLYTMQYAPEHFPLYNSEPMSYPPDISVNYTILNSANHMYGFEQDTKDIITLDSCKVNEPKHRPDLLQVEDYVPYELPGGLQGEAHKMQVCKVCGKTFKFQTSLLRHNNKVHISRYQCSACCRVFSRQSYLDVHTSKPGTSCFVEQKVKSKRRR</sequence>
<evidence type="ECO:0000256" key="1">
    <source>
        <dbReference type="PROSITE-ProRule" id="PRU00042"/>
    </source>
</evidence>
<dbReference type="InterPro" id="IPR036236">
    <property type="entry name" value="Znf_C2H2_sf"/>
</dbReference>
<evidence type="ECO:0000313" key="3">
    <source>
        <dbReference type="EMBL" id="JAS40955.1"/>
    </source>
</evidence>